<evidence type="ECO:0000313" key="2">
    <source>
        <dbReference type="Proteomes" id="UP001211907"/>
    </source>
</evidence>
<comment type="caution">
    <text evidence="1">The sequence shown here is derived from an EMBL/GenBank/DDBJ whole genome shotgun (WGS) entry which is preliminary data.</text>
</comment>
<dbReference type="EMBL" id="JADGJH010000166">
    <property type="protein sequence ID" value="KAJ3135382.1"/>
    <property type="molecule type" value="Genomic_DNA"/>
</dbReference>
<reference evidence="1" key="1">
    <citation type="submission" date="2020-05" db="EMBL/GenBank/DDBJ databases">
        <title>Phylogenomic resolution of chytrid fungi.</title>
        <authorList>
            <person name="Stajich J.E."/>
            <person name="Amses K."/>
            <person name="Simmons R."/>
            <person name="Seto K."/>
            <person name="Myers J."/>
            <person name="Bonds A."/>
            <person name="Quandt C.A."/>
            <person name="Barry K."/>
            <person name="Liu P."/>
            <person name="Grigoriev I."/>
            <person name="Longcore J.E."/>
            <person name="James T.Y."/>
        </authorList>
    </citation>
    <scope>NUCLEOTIDE SEQUENCE</scope>
    <source>
        <strain evidence="1">JEL0513</strain>
    </source>
</reference>
<protein>
    <submittedName>
        <fullName evidence="1">Uncharacterized protein</fullName>
    </submittedName>
</protein>
<keyword evidence="2" id="KW-1185">Reference proteome</keyword>
<organism evidence="1 2">
    <name type="scientific">Physocladia obscura</name>
    <dbReference type="NCBI Taxonomy" id="109957"/>
    <lineage>
        <taxon>Eukaryota</taxon>
        <taxon>Fungi</taxon>
        <taxon>Fungi incertae sedis</taxon>
        <taxon>Chytridiomycota</taxon>
        <taxon>Chytridiomycota incertae sedis</taxon>
        <taxon>Chytridiomycetes</taxon>
        <taxon>Chytridiales</taxon>
        <taxon>Chytriomycetaceae</taxon>
        <taxon>Physocladia</taxon>
    </lineage>
</organism>
<gene>
    <name evidence="1" type="ORF">HK100_002783</name>
</gene>
<dbReference type="AlphaFoldDB" id="A0AAD5T835"/>
<name>A0AAD5T835_9FUNG</name>
<evidence type="ECO:0000313" key="1">
    <source>
        <dbReference type="EMBL" id="KAJ3135382.1"/>
    </source>
</evidence>
<sequence length="154" mass="17153">MTKEKVLLWVDDKPENNAAIINAAQAKGVKVYTYDTTEAVRDIFECALFLLLNSYCDQTPLKLAQAVQRVLNLDLSLNEIDLRLITDLHRFEKGIEVKDAGIQLIHQLKKENVIAPVLIFSGPDIASNFSTLFPGEDATVTSDRDVVSKFALFG</sequence>
<proteinExistence type="predicted"/>
<accession>A0AAD5T835</accession>
<dbReference type="Proteomes" id="UP001211907">
    <property type="component" value="Unassembled WGS sequence"/>
</dbReference>